<dbReference type="RefSeq" id="WP_183363129.1">
    <property type="nucleotide sequence ID" value="NZ_BLXZ01000010.1"/>
</dbReference>
<dbReference type="AlphaFoldDB" id="A0A6V8NDI4"/>
<proteinExistence type="predicted"/>
<dbReference type="Gene3D" id="3.20.20.190">
    <property type="entry name" value="Phosphatidylinositol (PI) phosphodiesterase"/>
    <property type="match status" value="1"/>
</dbReference>
<name>A0A6V8NDI4_9BACT</name>
<gene>
    <name evidence="2" type="primary">ugpQ</name>
    <name evidence="2" type="ORF">GMLC_40790</name>
</gene>
<protein>
    <submittedName>
        <fullName evidence="2">Glycerophosphoryl diester phosphodiesterase</fullName>
    </submittedName>
</protein>
<dbReference type="InterPro" id="IPR030395">
    <property type="entry name" value="GP_PDE_dom"/>
</dbReference>
<accession>A0A6V8NDI4</accession>
<dbReference type="PANTHER" id="PTHR46211:SF1">
    <property type="entry name" value="GLYCEROPHOSPHODIESTER PHOSPHODIESTERASE, CYTOPLASMIC"/>
    <property type="match status" value="1"/>
</dbReference>
<dbReference type="SUPFAM" id="SSF51695">
    <property type="entry name" value="PLC-like phosphodiesterases"/>
    <property type="match status" value="1"/>
</dbReference>
<dbReference type="Proteomes" id="UP000587586">
    <property type="component" value="Unassembled WGS sequence"/>
</dbReference>
<reference evidence="3" key="1">
    <citation type="submission" date="2020-06" db="EMBL/GenBank/DDBJ databases">
        <title>Draft genomic sequecing of Geomonas sp. Red745.</title>
        <authorList>
            <person name="Itoh H."/>
            <person name="Xu Z.X."/>
            <person name="Ushijima N."/>
            <person name="Masuda Y."/>
            <person name="Shiratori Y."/>
            <person name="Senoo K."/>
        </authorList>
    </citation>
    <scope>NUCLEOTIDE SEQUENCE [LARGE SCALE GENOMIC DNA]</scope>
    <source>
        <strain evidence="3">Red745</strain>
    </source>
</reference>
<dbReference type="EMBL" id="BLXZ01000010">
    <property type="protein sequence ID" value="GFO70500.1"/>
    <property type="molecule type" value="Genomic_DNA"/>
</dbReference>
<dbReference type="GO" id="GO:0008081">
    <property type="term" value="F:phosphoric diester hydrolase activity"/>
    <property type="evidence" value="ECO:0007669"/>
    <property type="project" value="InterPro"/>
</dbReference>
<dbReference type="PANTHER" id="PTHR46211">
    <property type="entry name" value="GLYCEROPHOSPHORYL DIESTER PHOSPHODIESTERASE"/>
    <property type="match status" value="1"/>
</dbReference>
<feature type="domain" description="GP-PDE" evidence="1">
    <location>
        <begin position="5"/>
        <end position="246"/>
    </location>
</feature>
<sequence length="248" mass="27761">MSGATLIVGHRGSSQEAPENTLASFRLAFAEGADGIETDFRLSKDGEIVCLHDERTARTADADLVVADSSFGALRRLDAGSWKGERWRGERIPSLAEVLGILPEGKRCFLELKCGPEILPRLEESLLGSAVPAEKVRILAFSAELISAVKERLPGYRACWLTDYRFRGSWQPNPRQVLETLRSCRADGLASRERSVLDREFVTELRREGHEIHVWTVDRARPARRLVELGVDSIMTNRPGWLRQALAR</sequence>
<dbReference type="CDD" id="cd08582">
    <property type="entry name" value="GDPD_like_2"/>
    <property type="match status" value="1"/>
</dbReference>
<dbReference type="PROSITE" id="PS51704">
    <property type="entry name" value="GP_PDE"/>
    <property type="match status" value="1"/>
</dbReference>
<dbReference type="Pfam" id="PF03009">
    <property type="entry name" value="GDPD"/>
    <property type="match status" value="1"/>
</dbReference>
<comment type="caution">
    <text evidence="2">The sequence shown here is derived from an EMBL/GenBank/DDBJ whole genome shotgun (WGS) entry which is preliminary data.</text>
</comment>
<organism evidence="2 3">
    <name type="scientific">Geomonas limicola</name>
    <dbReference type="NCBI Taxonomy" id="2740186"/>
    <lineage>
        <taxon>Bacteria</taxon>
        <taxon>Pseudomonadati</taxon>
        <taxon>Thermodesulfobacteriota</taxon>
        <taxon>Desulfuromonadia</taxon>
        <taxon>Geobacterales</taxon>
        <taxon>Geobacteraceae</taxon>
        <taxon>Geomonas</taxon>
    </lineage>
</organism>
<evidence type="ECO:0000259" key="1">
    <source>
        <dbReference type="PROSITE" id="PS51704"/>
    </source>
</evidence>
<keyword evidence="3" id="KW-1185">Reference proteome</keyword>
<dbReference type="GO" id="GO:0006629">
    <property type="term" value="P:lipid metabolic process"/>
    <property type="evidence" value="ECO:0007669"/>
    <property type="project" value="InterPro"/>
</dbReference>
<evidence type="ECO:0000313" key="3">
    <source>
        <dbReference type="Proteomes" id="UP000587586"/>
    </source>
</evidence>
<evidence type="ECO:0000313" key="2">
    <source>
        <dbReference type="EMBL" id="GFO70500.1"/>
    </source>
</evidence>
<dbReference type="InterPro" id="IPR017946">
    <property type="entry name" value="PLC-like_Pdiesterase_TIM-brl"/>
</dbReference>